<gene>
    <name evidence="2" type="ORF">HTAM1171_LOCUS5019</name>
</gene>
<evidence type="ECO:0000256" key="1">
    <source>
        <dbReference type="SAM" id="MobiDB-lite"/>
    </source>
</evidence>
<feature type="compositionally biased region" description="Basic and acidic residues" evidence="1">
    <location>
        <begin position="48"/>
        <end position="66"/>
    </location>
</feature>
<feature type="region of interest" description="Disordered" evidence="1">
    <location>
        <begin position="48"/>
        <end position="96"/>
    </location>
</feature>
<sequence length="635" mass="70738">MKKKSRRRSKATKKDELTGRKAQTLSLGAKLLPWEIVLLRKRIRTNDDTNEEKRAKRIKFGDDQQEHFSQPKNNDMPYLDVSSSSSSSSHSSQSTLDANMNDYKYIMANIPESVGRSGRYRCREDSQNNDDEGMTVELENGDQYKVPSNQRLTSIQERAAHLLRNASRNTFDGSVTIDINDTDAKSLTYLPAPDPDEAVIKIDDHTITGSPIHPVTLSTASGVTPRHMCTPDMCAELCPADIGPELGDIVHVKFNEHVTNTVIFAHSSSKDQSVRNIYRAWKENSQRISDAFFAIPNSEQCVDDLAGGVYVPFGYACTPPGPKGCPASFQPTRGGIKHQVPYLRKTARCRQVQELQQMTGKVQGAIAKALKNLRPDAYDANQLLGRGGSDCLCPSFREQRDGGDVWYSNQVIVRQLGLCLGKYSRADAEIALHVDGSDHSSLQPLYFFPYGGKSGLGGIVDGTDLMVFEKDTGGKSCRIRTSIEDCVVVVLMNSATQLHCGAMPNKRHNNKCWSMRIVPFCRNNIVKFIKARQEHGCEGPKAFVKTSKLTRGHVPLLKSDLVDGQGVAIPWEKGKPVWERRLYSANIQKRGNEIDLHYSCGRMSQGWKGEIYNDNCLHHKGSEAIRCCCHELAEK</sequence>
<dbReference type="EMBL" id="HBGV01008138">
    <property type="protein sequence ID" value="CAD9488051.1"/>
    <property type="molecule type" value="Transcribed_RNA"/>
</dbReference>
<name>A0A7S2HE83_9STRA</name>
<organism evidence="2">
    <name type="scientific">Helicotheca tamesis</name>
    <dbReference type="NCBI Taxonomy" id="374047"/>
    <lineage>
        <taxon>Eukaryota</taxon>
        <taxon>Sar</taxon>
        <taxon>Stramenopiles</taxon>
        <taxon>Ochrophyta</taxon>
        <taxon>Bacillariophyta</taxon>
        <taxon>Mediophyceae</taxon>
        <taxon>Lithodesmiophycidae</taxon>
        <taxon>Lithodesmiales</taxon>
        <taxon>Lithodesmiaceae</taxon>
        <taxon>Helicotheca</taxon>
    </lineage>
</organism>
<protein>
    <submittedName>
        <fullName evidence="2">Uncharacterized protein</fullName>
    </submittedName>
</protein>
<feature type="compositionally biased region" description="Low complexity" evidence="1">
    <location>
        <begin position="82"/>
        <end position="94"/>
    </location>
</feature>
<feature type="region of interest" description="Disordered" evidence="1">
    <location>
        <begin position="1"/>
        <end position="21"/>
    </location>
</feature>
<evidence type="ECO:0000313" key="2">
    <source>
        <dbReference type="EMBL" id="CAD9488051.1"/>
    </source>
</evidence>
<feature type="compositionally biased region" description="Basic residues" evidence="1">
    <location>
        <begin position="1"/>
        <end position="11"/>
    </location>
</feature>
<reference evidence="2" key="1">
    <citation type="submission" date="2021-01" db="EMBL/GenBank/DDBJ databases">
        <authorList>
            <person name="Corre E."/>
            <person name="Pelletier E."/>
            <person name="Niang G."/>
            <person name="Scheremetjew M."/>
            <person name="Finn R."/>
            <person name="Kale V."/>
            <person name="Holt S."/>
            <person name="Cochrane G."/>
            <person name="Meng A."/>
            <person name="Brown T."/>
            <person name="Cohen L."/>
        </authorList>
    </citation>
    <scope>NUCLEOTIDE SEQUENCE</scope>
    <source>
        <strain evidence="2">CCMP826</strain>
    </source>
</reference>
<proteinExistence type="predicted"/>
<accession>A0A7S2HE83</accession>
<dbReference type="AlphaFoldDB" id="A0A7S2HE83"/>